<protein>
    <submittedName>
        <fullName evidence="4">Fe-S oxidoreductase</fullName>
    </submittedName>
</protein>
<dbReference type="InterPro" id="IPR029061">
    <property type="entry name" value="THDP-binding"/>
</dbReference>
<accession>A0A2N5N2E3</accession>
<dbReference type="SUPFAM" id="SSF52518">
    <property type="entry name" value="Thiamin diphosphate-binding fold (THDP-binding)"/>
    <property type="match status" value="1"/>
</dbReference>
<dbReference type="GO" id="GO:0009099">
    <property type="term" value="P:L-valine biosynthetic process"/>
    <property type="evidence" value="ECO:0007669"/>
    <property type="project" value="TreeGrafter"/>
</dbReference>
<name>A0A2N5N2E3_9BACL</name>
<dbReference type="AlphaFoldDB" id="A0A2N5N2E3"/>
<organism evidence="4 5">
    <name type="scientific">Paenibacillus pasadenensis</name>
    <dbReference type="NCBI Taxonomy" id="217090"/>
    <lineage>
        <taxon>Bacteria</taxon>
        <taxon>Bacillati</taxon>
        <taxon>Bacillota</taxon>
        <taxon>Bacilli</taxon>
        <taxon>Bacillales</taxon>
        <taxon>Paenibacillaceae</taxon>
        <taxon>Paenibacillus</taxon>
    </lineage>
</organism>
<feature type="compositionally biased region" description="Low complexity" evidence="2">
    <location>
        <begin position="617"/>
        <end position="647"/>
    </location>
</feature>
<feature type="compositionally biased region" description="Pro residues" evidence="2">
    <location>
        <begin position="601"/>
        <end position="616"/>
    </location>
</feature>
<dbReference type="GO" id="GO:0030976">
    <property type="term" value="F:thiamine pyrophosphate binding"/>
    <property type="evidence" value="ECO:0007669"/>
    <property type="project" value="InterPro"/>
</dbReference>
<feature type="region of interest" description="Disordered" evidence="2">
    <location>
        <begin position="718"/>
        <end position="749"/>
    </location>
</feature>
<dbReference type="Proteomes" id="UP000234789">
    <property type="component" value="Unassembled WGS sequence"/>
</dbReference>
<evidence type="ECO:0000256" key="2">
    <source>
        <dbReference type="SAM" id="MobiDB-lite"/>
    </source>
</evidence>
<feature type="compositionally biased region" description="Low complexity" evidence="2">
    <location>
        <begin position="515"/>
        <end position="534"/>
    </location>
</feature>
<comment type="similarity">
    <text evidence="1">Belongs to the TPP enzyme family.</text>
</comment>
<dbReference type="Pfam" id="PF00205">
    <property type="entry name" value="TPP_enzyme_M"/>
    <property type="match status" value="1"/>
</dbReference>
<evidence type="ECO:0000313" key="5">
    <source>
        <dbReference type="Proteomes" id="UP000234789"/>
    </source>
</evidence>
<evidence type="ECO:0000256" key="1">
    <source>
        <dbReference type="ARBA" id="ARBA00007812"/>
    </source>
</evidence>
<feature type="compositionally biased region" description="Basic residues" evidence="2">
    <location>
        <begin position="736"/>
        <end position="749"/>
    </location>
</feature>
<dbReference type="InterPro" id="IPR012000">
    <property type="entry name" value="Thiamin_PyroP_enz_cen_dom"/>
</dbReference>
<dbReference type="PANTHER" id="PTHR18968">
    <property type="entry name" value="THIAMINE PYROPHOSPHATE ENZYMES"/>
    <property type="match status" value="1"/>
</dbReference>
<dbReference type="InterPro" id="IPR029035">
    <property type="entry name" value="DHS-like_NAD/FAD-binding_dom"/>
</dbReference>
<dbReference type="EMBL" id="NFEZ01000004">
    <property type="protein sequence ID" value="PLT44492.1"/>
    <property type="molecule type" value="Genomic_DNA"/>
</dbReference>
<keyword evidence="5" id="KW-1185">Reference proteome</keyword>
<dbReference type="GO" id="GO:0000287">
    <property type="term" value="F:magnesium ion binding"/>
    <property type="evidence" value="ECO:0007669"/>
    <property type="project" value="InterPro"/>
</dbReference>
<dbReference type="GO" id="GO:0005948">
    <property type="term" value="C:acetolactate synthase complex"/>
    <property type="evidence" value="ECO:0007669"/>
    <property type="project" value="TreeGrafter"/>
</dbReference>
<proteinExistence type="inferred from homology"/>
<evidence type="ECO:0000259" key="3">
    <source>
        <dbReference type="Pfam" id="PF00205"/>
    </source>
</evidence>
<dbReference type="GO" id="GO:0050660">
    <property type="term" value="F:flavin adenine dinucleotide binding"/>
    <property type="evidence" value="ECO:0007669"/>
    <property type="project" value="TreeGrafter"/>
</dbReference>
<feature type="region of interest" description="Disordered" evidence="2">
    <location>
        <begin position="511"/>
        <end position="534"/>
    </location>
</feature>
<sequence>MVRPLPGRRAEFKAYFCLGSPGSGPVLARSRPCKSVFFRAPPACCPFPTAAAVHMVRDRAEGVEDRHMNGSDVVMTIWAEKGLRQIYCDRASDSSFVRELAGAARRAGLSVHGCSSLAAALSAAEGYALASGSPAAAIGTSAELSRAEAASIRALSAASVPLLLLLPGCAGRPSRSGSGFKSSALLRQEDDCRSTLEKAYFLAARHGRKGPALVRLAPSFAGERSRRPPFSMPAYEDSEDYMERLVSEPPIRDEQLDRIADGLARARRPLIVVGGGVLHAGAAAELGELIALTDIPAAATPGGWSALAGGGRSAQNVLPVTSLPGGRNVLPGEVPNAQTGLPAAAAPDEGSALPGGVPTARELPAQGRQAPADYVLVLGSGEPAPAASGARIDIDPAALARPEEAALERLQSDIRLFLTALSARWLARGLRRQPALLPQTPEPAPGCEAPCGPIPPAAPVPPAAELLPPSGPILPAAALPPAASVPSAAELLPPSGPILPAAALPPAAPLPPASALPSASARPPAAPVDPAAELLPPSGPILPAAALPPAAPLPPASALPSASARPPAASVPSAAELLPPSGPILPAAALPPAAPLPPAAALPPASAHPPAPPVPPAAELLPPGGPLAPALASSPVDPAIPDGAADGAESCRLPGSVLLARRGWSGLPELQRLLLLEPGQRLLLLAGPAGHEADAALGASHGAPSADVTLLLPCASGRGAPLLRPPGRGAPSARVARLRRPAARPKPKA</sequence>
<dbReference type="Gene3D" id="3.40.50.1220">
    <property type="entry name" value="TPP-binding domain"/>
    <property type="match status" value="1"/>
</dbReference>
<evidence type="ECO:0000313" key="4">
    <source>
        <dbReference type="EMBL" id="PLT44492.1"/>
    </source>
</evidence>
<reference evidence="4 5" key="1">
    <citation type="submission" date="2017-05" db="EMBL/GenBank/DDBJ databases">
        <title>Functional genome analysis of Paenibacillus pasadenensis strain R16: insights on endophytic life style and antifungal activity.</title>
        <authorList>
            <person name="Passera A."/>
            <person name="Marcolungo L."/>
            <person name="Casati P."/>
            <person name="Brasca M."/>
            <person name="Quaglino F."/>
            <person name="Delledonne M."/>
        </authorList>
    </citation>
    <scope>NUCLEOTIDE SEQUENCE [LARGE SCALE GENOMIC DNA]</scope>
    <source>
        <strain evidence="4 5">R16</strain>
    </source>
</reference>
<dbReference type="Gene3D" id="3.40.50.970">
    <property type="match status" value="1"/>
</dbReference>
<comment type="caution">
    <text evidence="4">The sequence shown here is derived from an EMBL/GenBank/DDBJ whole genome shotgun (WGS) entry which is preliminary data.</text>
</comment>
<feature type="compositionally biased region" description="Low complexity" evidence="2">
    <location>
        <begin position="558"/>
        <end position="574"/>
    </location>
</feature>
<dbReference type="PANTHER" id="PTHR18968:SF13">
    <property type="entry name" value="ACETOLACTATE SYNTHASE CATALYTIC SUBUNIT, MITOCHONDRIAL"/>
    <property type="match status" value="1"/>
</dbReference>
<gene>
    <name evidence="4" type="ORF">B8V81_2923</name>
</gene>
<dbReference type="GO" id="GO:0003984">
    <property type="term" value="F:acetolactate synthase activity"/>
    <property type="evidence" value="ECO:0007669"/>
    <property type="project" value="TreeGrafter"/>
</dbReference>
<feature type="region of interest" description="Disordered" evidence="2">
    <location>
        <begin position="601"/>
        <end position="647"/>
    </location>
</feature>
<feature type="region of interest" description="Disordered" evidence="2">
    <location>
        <begin position="554"/>
        <end position="574"/>
    </location>
</feature>
<dbReference type="GO" id="GO:0009097">
    <property type="term" value="P:isoleucine biosynthetic process"/>
    <property type="evidence" value="ECO:0007669"/>
    <property type="project" value="TreeGrafter"/>
</dbReference>
<dbReference type="InterPro" id="IPR045229">
    <property type="entry name" value="TPP_enz"/>
</dbReference>
<dbReference type="SUPFAM" id="SSF52467">
    <property type="entry name" value="DHS-like NAD/FAD-binding domain"/>
    <property type="match status" value="1"/>
</dbReference>
<feature type="domain" description="Thiamine pyrophosphate enzyme central" evidence="3">
    <location>
        <begin position="256"/>
        <end position="307"/>
    </location>
</feature>